<organism evidence="20 21">
    <name type="scientific">Massilia forsythiae</name>
    <dbReference type="NCBI Taxonomy" id="2728020"/>
    <lineage>
        <taxon>Bacteria</taxon>
        <taxon>Pseudomonadati</taxon>
        <taxon>Pseudomonadota</taxon>
        <taxon>Betaproteobacteria</taxon>
        <taxon>Burkholderiales</taxon>
        <taxon>Oxalobacteraceae</taxon>
        <taxon>Telluria group</taxon>
        <taxon>Massilia</taxon>
    </lineage>
</organism>
<dbReference type="PROSITE" id="PS01156">
    <property type="entry name" value="TONB_DEPENDENT_REC_2"/>
    <property type="match status" value="1"/>
</dbReference>
<keyword evidence="4 14" id="KW-1134">Transmembrane beta strand</keyword>
<evidence type="ECO:0000313" key="20">
    <source>
        <dbReference type="EMBL" id="QJE00596.1"/>
    </source>
</evidence>
<evidence type="ECO:0000256" key="4">
    <source>
        <dbReference type="ARBA" id="ARBA00022452"/>
    </source>
</evidence>
<dbReference type="InterPro" id="IPR036942">
    <property type="entry name" value="Beta-barrel_TonB_sf"/>
</dbReference>
<evidence type="ECO:0000256" key="7">
    <source>
        <dbReference type="ARBA" id="ARBA00022729"/>
    </source>
</evidence>
<keyword evidence="21" id="KW-1185">Reference proteome</keyword>
<keyword evidence="5" id="KW-0410">Iron transport</keyword>
<accession>A0A7Z2ZSL0</accession>
<dbReference type="PANTHER" id="PTHR32552">
    <property type="entry name" value="FERRICHROME IRON RECEPTOR-RELATED"/>
    <property type="match status" value="1"/>
</dbReference>
<dbReference type="AlphaFoldDB" id="A0A7Z2ZSL0"/>
<protein>
    <submittedName>
        <fullName evidence="20">TonB-dependent siderophore receptor</fullName>
    </submittedName>
</protein>
<keyword evidence="6 14" id="KW-0812">Transmembrane</keyword>
<dbReference type="Proteomes" id="UP000502415">
    <property type="component" value="Chromosome"/>
</dbReference>
<evidence type="ECO:0000256" key="12">
    <source>
        <dbReference type="ARBA" id="ARBA00023170"/>
    </source>
</evidence>
<dbReference type="KEGG" id="mfy:HH212_11675"/>
<feature type="signal peptide" evidence="17">
    <location>
        <begin position="1"/>
        <end position="30"/>
    </location>
</feature>
<keyword evidence="11 14" id="KW-0472">Membrane</keyword>
<dbReference type="NCBIfam" id="TIGR01783">
    <property type="entry name" value="TonB-siderophor"/>
    <property type="match status" value="1"/>
</dbReference>
<feature type="chain" id="PRO_5031366165" evidence="17">
    <location>
        <begin position="31"/>
        <end position="735"/>
    </location>
</feature>
<comment type="subcellular location">
    <subcellularLocation>
        <location evidence="1 14">Cell outer membrane</location>
        <topology evidence="1 14">Multi-pass membrane protein</topology>
    </subcellularLocation>
</comment>
<dbReference type="InterPro" id="IPR039426">
    <property type="entry name" value="TonB-dep_rcpt-like"/>
</dbReference>
<reference evidence="20 21" key="1">
    <citation type="submission" date="2020-04" db="EMBL/GenBank/DDBJ databases">
        <title>Genome sequencing of novel species.</title>
        <authorList>
            <person name="Heo J."/>
            <person name="Kim S.-J."/>
            <person name="Kim J.-S."/>
            <person name="Hong S.-B."/>
            <person name="Kwon S.-W."/>
        </authorList>
    </citation>
    <scope>NUCLEOTIDE SEQUENCE [LARGE SCALE GENOMIC DNA]</scope>
    <source>
        <strain evidence="20 21">GN2-R2</strain>
    </source>
</reference>
<evidence type="ECO:0000256" key="6">
    <source>
        <dbReference type="ARBA" id="ARBA00022692"/>
    </source>
</evidence>
<feature type="domain" description="TonB-dependent receptor plug" evidence="19">
    <location>
        <begin position="75"/>
        <end position="175"/>
    </location>
</feature>
<dbReference type="GO" id="GO:0015891">
    <property type="term" value="P:siderophore transport"/>
    <property type="evidence" value="ECO:0007669"/>
    <property type="project" value="InterPro"/>
</dbReference>
<dbReference type="InterPro" id="IPR010917">
    <property type="entry name" value="TonB_rcpt_CS"/>
</dbReference>
<feature type="short sequence motif" description="TonB C-terminal box" evidence="15">
    <location>
        <begin position="718"/>
        <end position="735"/>
    </location>
</feature>
<dbReference type="PANTHER" id="PTHR32552:SF74">
    <property type="entry name" value="HYDROXAMATE SIDEROPHORE RECEPTOR FHUE"/>
    <property type="match status" value="1"/>
</dbReference>
<dbReference type="InterPro" id="IPR012910">
    <property type="entry name" value="Plug_dom"/>
</dbReference>
<evidence type="ECO:0000256" key="11">
    <source>
        <dbReference type="ARBA" id="ARBA00023136"/>
    </source>
</evidence>
<evidence type="ECO:0000256" key="8">
    <source>
        <dbReference type="ARBA" id="ARBA00023004"/>
    </source>
</evidence>
<evidence type="ECO:0000256" key="17">
    <source>
        <dbReference type="SAM" id="SignalP"/>
    </source>
</evidence>
<dbReference type="PROSITE" id="PS52016">
    <property type="entry name" value="TONB_DEPENDENT_REC_3"/>
    <property type="match status" value="1"/>
</dbReference>
<keyword evidence="12 20" id="KW-0675">Receptor</keyword>
<keyword evidence="3 14" id="KW-0813">Transport</keyword>
<evidence type="ECO:0000256" key="5">
    <source>
        <dbReference type="ARBA" id="ARBA00022496"/>
    </source>
</evidence>
<evidence type="ECO:0000256" key="15">
    <source>
        <dbReference type="PROSITE-ProRule" id="PRU10144"/>
    </source>
</evidence>
<comment type="similarity">
    <text evidence="2 14 16">Belongs to the TonB-dependent receptor family.</text>
</comment>
<dbReference type="RefSeq" id="WP_170202628.1">
    <property type="nucleotide sequence ID" value="NZ_CP051685.1"/>
</dbReference>
<evidence type="ECO:0000256" key="1">
    <source>
        <dbReference type="ARBA" id="ARBA00004571"/>
    </source>
</evidence>
<dbReference type="Pfam" id="PF07715">
    <property type="entry name" value="Plug"/>
    <property type="match status" value="1"/>
</dbReference>
<keyword evidence="7 17" id="KW-0732">Signal</keyword>
<evidence type="ECO:0000256" key="3">
    <source>
        <dbReference type="ARBA" id="ARBA00022448"/>
    </source>
</evidence>
<gene>
    <name evidence="20" type="ORF">HH212_11675</name>
</gene>
<proteinExistence type="inferred from homology"/>
<dbReference type="CDD" id="cd01347">
    <property type="entry name" value="ligand_gated_channel"/>
    <property type="match status" value="1"/>
</dbReference>
<evidence type="ECO:0000313" key="21">
    <source>
        <dbReference type="Proteomes" id="UP000502415"/>
    </source>
</evidence>
<keyword evidence="10 16" id="KW-0798">TonB box</keyword>
<dbReference type="EMBL" id="CP051685">
    <property type="protein sequence ID" value="QJE00596.1"/>
    <property type="molecule type" value="Genomic_DNA"/>
</dbReference>
<sequence>MHAHARQRRNPHLNRIALLVAAALPLIAQAQSADDAGQDIQQVKIRAQKVGETTEGSGLYTTGRDRTATPLSMSVRETPQAVTIVTQQRIEDQNLVTVSDVVNNVVGISVNQYETSRAGFTARGFDIDNLQIDGVPTTFEQSWSAGEVLGSLAIYDRVDVVRGATGLVTGAGNPSAAINLVRKHADSKSVTGNVEAAVSSWNGRRVLGDVSTPLNTDGSIRGRVVGEYTSADSWVDRLKNKSQTLYATVEADLGPKTLLSAGYSHQENRAQNPMWGGLPYFYSDGSRTDWDVSKTSSADWTRWPTSYDNAFVSLDHGFDNGWKLRATYDHGDRTGDSYLLYLAGVPNRQTGTTLDAYTGTYHTKTKQDNFGLQASGAFELAGRKHDAAFGYTHLKQEFRSDSRAYDYGTASTAVGNFNTWNPSAYPTPTFGGLSFYESSETKQEALYGMLRFSLADPLKLIVGARVTDYGKTGRGLYTTAYRLKSDHEVTPYAGLVYDINNNYSVYASYTDIFQPQNLKDLAGNNLDPIKGKSYEAGVKGEFLDGRVNGSLAVFKIEQDKLGQAGGMVDRDGAGPLALEPYYVASRGAKSEGFEMELTGELAPGWNATAGYSQFRAKDASGVDFNSIYPRRLLRVFTTYRLPEAWSALTVGGGVNWEGRTYTVDPTAPANSNGLIEQEKFSLVNLMARYEFSKNLSAQLNVNNLLDKKHFTMFAAYNQITYGAPRSASLTFKYRF</sequence>
<dbReference type="SUPFAM" id="SSF56935">
    <property type="entry name" value="Porins"/>
    <property type="match status" value="1"/>
</dbReference>
<evidence type="ECO:0000256" key="2">
    <source>
        <dbReference type="ARBA" id="ARBA00009810"/>
    </source>
</evidence>
<feature type="domain" description="TonB-dependent receptor-like beta-barrel" evidence="18">
    <location>
        <begin position="282"/>
        <end position="704"/>
    </location>
</feature>
<keyword evidence="8" id="KW-0408">Iron</keyword>
<dbReference type="Gene3D" id="2.170.130.10">
    <property type="entry name" value="TonB-dependent receptor, plug domain"/>
    <property type="match status" value="1"/>
</dbReference>
<keyword evidence="9" id="KW-0406">Ion transport</keyword>
<dbReference type="GO" id="GO:0009279">
    <property type="term" value="C:cell outer membrane"/>
    <property type="evidence" value="ECO:0007669"/>
    <property type="project" value="UniProtKB-SubCell"/>
</dbReference>
<keyword evidence="13 14" id="KW-0998">Cell outer membrane</keyword>
<dbReference type="FunFam" id="2.170.130.10:FF:000010">
    <property type="entry name" value="Ferripyoverdine receptor"/>
    <property type="match status" value="1"/>
</dbReference>
<dbReference type="InterPro" id="IPR010105">
    <property type="entry name" value="TonB_sidphr_rcpt"/>
</dbReference>
<dbReference type="Gene3D" id="2.40.170.20">
    <property type="entry name" value="TonB-dependent receptor, beta-barrel domain"/>
    <property type="match status" value="1"/>
</dbReference>
<evidence type="ECO:0000256" key="9">
    <source>
        <dbReference type="ARBA" id="ARBA00023065"/>
    </source>
</evidence>
<evidence type="ECO:0000256" key="13">
    <source>
        <dbReference type="ARBA" id="ARBA00023237"/>
    </source>
</evidence>
<evidence type="ECO:0000256" key="14">
    <source>
        <dbReference type="PROSITE-ProRule" id="PRU01360"/>
    </source>
</evidence>
<dbReference type="InterPro" id="IPR037066">
    <property type="entry name" value="Plug_dom_sf"/>
</dbReference>
<evidence type="ECO:0000256" key="10">
    <source>
        <dbReference type="ARBA" id="ARBA00023077"/>
    </source>
</evidence>
<dbReference type="InterPro" id="IPR000531">
    <property type="entry name" value="Beta-barrel_TonB"/>
</dbReference>
<dbReference type="GO" id="GO:0038023">
    <property type="term" value="F:signaling receptor activity"/>
    <property type="evidence" value="ECO:0007669"/>
    <property type="project" value="InterPro"/>
</dbReference>
<evidence type="ECO:0000256" key="16">
    <source>
        <dbReference type="RuleBase" id="RU003357"/>
    </source>
</evidence>
<evidence type="ECO:0000259" key="18">
    <source>
        <dbReference type="Pfam" id="PF00593"/>
    </source>
</evidence>
<name>A0A7Z2ZSL0_9BURK</name>
<dbReference type="Pfam" id="PF00593">
    <property type="entry name" value="TonB_dep_Rec_b-barrel"/>
    <property type="match status" value="1"/>
</dbReference>
<dbReference type="GO" id="GO:0015344">
    <property type="term" value="F:siderophore uptake transmembrane transporter activity"/>
    <property type="evidence" value="ECO:0007669"/>
    <property type="project" value="TreeGrafter"/>
</dbReference>
<evidence type="ECO:0000259" key="19">
    <source>
        <dbReference type="Pfam" id="PF07715"/>
    </source>
</evidence>